<dbReference type="Proteomes" id="UP000616151">
    <property type="component" value="Unassembled WGS sequence"/>
</dbReference>
<gene>
    <name evidence="1" type="ORF">JHL16_06170</name>
</gene>
<keyword evidence="2" id="KW-1185">Reference proteome</keyword>
<evidence type="ECO:0000313" key="1">
    <source>
        <dbReference type="EMBL" id="MBK1865931.1"/>
    </source>
</evidence>
<name>A0ACC5QZT7_9HYPH</name>
<protein>
    <submittedName>
        <fullName evidence="1">Uncharacterized protein</fullName>
    </submittedName>
</protein>
<organism evidence="1 2">
    <name type="scientific">Taklimakanibacter albus</name>
    <dbReference type="NCBI Taxonomy" id="2800327"/>
    <lineage>
        <taxon>Bacteria</taxon>
        <taxon>Pseudomonadati</taxon>
        <taxon>Pseudomonadota</taxon>
        <taxon>Alphaproteobacteria</taxon>
        <taxon>Hyphomicrobiales</taxon>
        <taxon>Aestuariivirgaceae</taxon>
        <taxon>Taklimakanibacter</taxon>
    </lineage>
</organism>
<accession>A0ACC5QZT7</accession>
<dbReference type="EMBL" id="JAENHL010000006">
    <property type="protein sequence ID" value="MBK1865931.1"/>
    <property type="molecule type" value="Genomic_DNA"/>
</dbReference>
<comment type="caution">
    <text evidence="1">The sequence shown here is derived from an EMBL/GenBank/DDBJ whole genome shotgun (WGS) entry which is preliminary data.</text>
</comment>
<evidence type="ECO:0000313" key="2">
    <source>
        <dbReference type="Proteomes" id="UP000616151"/>
    </source>
</evidence>
<sequence length="184" mass="20452">MSKRPNVTALRKRATTFIMAGLGAGAATVMSFAMALYDAAQPKELPIVQIGEPVDTGRWKVAVLGSQFDKERLSVEMEITNLSAMTSNSYSHVLTLVDPPPGLATPSYLLVRDNAIAYNLHPNMPERVIAHWQWPKEVPPPQNVQFTFMSQIHKRRDNLYGAPGWFDRPPVARIVLPIKSEAES</sequence>
<reference evidence="1" key="1">
    <citation type="submission" date="2021-01" db="EMBL/GenBank/DDBJ databases">
        <authorList>
            <person name="Sun Q."/>
        </authorList>
    </citation>
    <scope>NUCLEOTIDE SEQUENCE</scope>
    <source>
        <strain evidence="1">YIM B02566</strain>
    </source>
</reference>
<proteinExistence type="predicted"/>